<gene>
    <name evidence="2" type="ORF">DI526_16295</name>
</gene>
<dbReference type="RefSeq" id="WP_304280287.1">
    <property type="nucleotide sequence ID" value="NZ_QFQZ01000058.1"/>
</dbReference>
<proteinExistence type="predicted"/>
<evidence type="ECO:0000259" key="1">
    <source>
        <dbReference type="PROSITE" id="PS51186"/>
    </source>
</evidence>
<dbReference type="PROSITE" id="PS51186">
    <property type="entry name" value="GNAT"/>
    <property type="match status" value="1"/>
</dbReference>
<accession>A0A2W5V7B3</accession>
<dbReference type="AlphaFoldDB" id="A0A2W5V7B3"/>
<organism evidence="2 3">
    <name type="scientific">Caulobacter segnis</name>
    <dbReference type="NCBI Taxonomy" id="88688"/>
    <lineage>
        <taxon>Bacteria</taxon>
        <taxon>Pseudomonadati</taxon>
        <taxon>Pseudomonadota</taxon>
        <taxon>Alphaproteobacteria</taxon>
        <taxon>Caulobacterales</taxon>
        <taxon>Caulobacteraceae</taxon>
        <taxon>Caulobacter</taxon>
    </lineage>
</organism>
<comment type="caution">
    <text evidence="2">The sequence shown here is derived from an EMBL/GenBank/DDBJ whole genome shotgun (WGS) entry which is preliminary data.</text>
</comment>
<dbReference type="Pfam" id="PF00583">
    <property type="entry name" value="Acetyltransf_1"/>
    <property type="match status" value="1"/>
</dbReference>
<dbReference type="Gene3D" id="3.40.630.30">
    <property type="match status" value="1"/>
</dbReference>
<dbReference type="EMBL" id="QFQZ01000058">
    <property type="protein sequence ID" value="PZR32566.1"/>
    <property type="molecule type" value="Genomic_DNA"/>
</dbReference>
<dbReference type="InterPro" id="IPR000182">
    <property type="entry name" value="GNAT_dom"/>
</dbReference>
<feature type="domain" description="N-acetyltransferase" evidence="1">
    <location>
        <begin position="132"/>
        <end position="288"/>
    </location>
</feature>
<name>A0A2W5V7B3_9CAUL</name>
<evidence type="ECO:0000313" key="3">
    <source>
        <dbReference type="Proteomes" id="UP000249393"/>
    </source>
</evidence>
<protein>
    <submittedName>
        <fullName evidence="2">GNAT family N-acetyltransferase</fullName>
    </submittedName>
</protein>
<dbReference type="SUPFAM" id="SSF55729">
    <property type="entry name" value="Acyl-CoA N-acyltransferases (Nat)"/>
    <property type="match status" value="1"/>
</dbReference>
<evidence type="ECO:0000313" key="2">
    <source>
        <dbReference type="EMBL" id="PZR32566.1"/>
    </source>
</evidence>
<dbReference type="InterPro" id="IPR016181">
    <property type="entry name" value="Acyl_CoA_acyltransferase"/>
</dbReference>
<keyword evidence="2" id="KW-0808">Transferase</keyword>
<dbReference type="GO" id="GO:0016747">
    <property type="term" value="F:acyltransferase activity, transferring groups other than amino-acyl groups"/>
    <property type="evidence" value="ECO:0007669"/>
    <property type="project" value="InterPro"/>
</dbReference>
<reference evidence="2 3" key="1">
    <citation type="submission" date="2017-08" db="EMBL/GenBank/DDBJ databases">
        <title>Infants hospitalized years apart are colonized by the same room-sourced microbial strains.</title>
        <authorList>
            <person name="Brooks B."/>
            <person name="Olm M.R."/>
            <person name="Firek B.A."/>
            <person name="Baker R."/>
            <person name="Thomas B.C."/>
            <person name="Morowitz M.J."/>
            <person name="Banfield J.F."/>
        </authorList>
    </citation>
    <scope>NUCLEOTIDE SEQUENCE [LARGE SCALE GENOMIC DNA]</scope>
    <source>
        <strain evidence="2">S2_003_000_R2_4</strain>
    </source>
</reference>
<sequence>MQDFEPLFVAARQAASAGHPDQARELYAKAAQTARAVGAAIPLAHALRHVSDLDREAGRAEAALAAADEATALYRAASEATDLDLANALRLSALAREALGQAATDLWREAGALYQDADVEAGVEEAQRRLNLATRAAEPQDLAPLAWLWRQGWLDAHLTIVPEALVALRTPESFAERMAAALPQVRVLGPVGAPLGFHLIKGDELNQFYLADAARGSGAAGVLMADAEMRLAQAGVETAWLACAIGNARAARFYEKSGWTLAREEIVPTETSAGPFPLKVWRYEKRLDRHPA</sequence>
<dbReference type="Proteomes" id="UP000249393">
    <property type="component" value="Unassembled WGS sequence"/>
</dbReference>